<evidence type="ECO:0000313" key="2">
    <source>
        <dbReference type="Proteomes" id="UP000009047"/>
    </source>
</evidence>
<reference evidence="1 2" key="1">
    <citation type="journal article" date="2010" name="Stand. Genomic Sci.">
        <title>Complete genome sequence of Desulfarculus baarsii type strain (2st14).</title>
        <authorList>
            <person name="Sun H."/>
            <person name="Spring S."/>
            <person name="Lapidus A."/>
            <person name="Davenport K."/>
            <person name="Del Rio T.G."/>
            <person name="Tice H."/>
            <person name="Nolan M."/>
            <person name="Copeland A."/>
            <person name="Cheng J.F."/>
            <person name="Lucas S."/>
            <person name="Tapia R."/>
            <person name="Goodwin L."/>
            <person name="Pitluck S."/>
            <person name="Ivanova N."/>
            <person name="Pagani I."/>
            <person name="Mavromatis K."/>
            <person name="Ovchinnikova G."/>
            <person name="Pati A."/>
            <person name="Chen A."/>
            <person name="Palaniappan K."/>
            <person name="Hauser L."/>
            <person name="Chang Y.J."/>
            <person name="Jeffries C.D."/>
            <person name="Detter J.C."/>
            <person name="Han C."/>
            <person name="Rohde M."/>
            <person name="Brambilla E."/>
            <person name="Goker M."/>
            <person name="Woyke T."/>
            <person name="Bristow J."/>
            <person name="Eisen J.A."/>
            <person name="Markowitz V."/>
            <person name="Hugenholtz P."/>
            <person name="Kyrpides N.C."/>
            <person name="Klenk H.P."/>
            <person name="Land M."/>
        </authorList>
    </citation>
    <scope>NUCLEOTIDE SEQUENCE [LARGE SCALE GENOMIC DNA]</scope>
    <source>
        <strain evidence="2">ATCC 33931 / DSM 2075 / LMG 7858 / VKM B-1802 / 2st14</strain>
    </source>
</reference>
<dbReference type="eggNOG" id="ENOG5032Y3C">
    <property type="taxonomic scope" value="Bacteria"/>
</dbReference>
<dbReference type="RefSeq" id="WP_013257058.1">
    <property type="nucleotide sequence ID" value="NC_014365.1"/>
</dbReference>
<dbReference type="HOGENOM" id="CLU_2933777_0_0_7"/>
<organism evidence="1 2">
    <name type="scientific">Desulfarculus baarsii (strain ATCC 33931 / DSM 2075 / LMG 7858 / VKM B-1802 / 2st14)</name>
    <dbReference type="NCBI Taxonomy" id="644282"/>
    <lineage>
        <taxon>Bacteria</taxon>
        <taxon>Pseudomonadati</taxon>
        <taxon>Thermodesulfobacteriota</taxon>
        <taxon>Desulfarculia</taxon>
        <taxon>Desulfarculales</taxon>
        <taxon>Desulfarculaceae</taxon>
        <taxon>Desulfarculus</taxon>
    </lineage>
</organism>
<dbReference type="STRING" id="644282.Deba_0225"/>
<proteinExistence type="predicted"/>
<keyword evidence="2" id="KW-1185">Reference proteome</keyword>
<sequence>MADELTTPKHCPGFEANKGLKVFSCKCPNCGHANEIFSDEFDKPRKCSNCGTQIDFTKCVLDV</sequence>
<dbReference type="Proteomes" id="UP000009047">
    <property type="component" value="Chromosome"/>
</dbReference>
<dbReference type="EMBL" id="CP002085">
    <property type="protein sequence ID" value="ADK83602.1"/>
    <property type="molecule type" value="Genomic_DNA"/>
</dbReference>
<dbReference type="KEGG" id="dbr:Deba_0225"/>
<evidence type="ECO:0000313" key="1">
    <source>
        <dbReference type="EMBL" id="ADK83602.1"/>
    </source>
</evidence>
<protein>
    <submittedName>
        <fullName evidence="1">Uncharacterized protein</fullName>
    </submittedName>
</protein>
<name>E1QG90_DESB2</name>
<gene>
    <name evidence="1" type="ordered locus">Deba_0225</name>
</gene>
<accession>E1QG90</accession>
<dbReference type="AlphaFoldDB" id="E1QG90"/>